<dbReference type="RefSeq" id="WP_189093278.1">
    <property type="nucleotide sequence ID" value="NZ_BMQL01000062.1"/>
</dbReference>
<comment type="caution">
    <text evidence="2">The sequence shown here is derived from an EMBL/GenBank/DDBJ whole genome shotgun (WGS) entry which is preliminary data.</text>
</comment>
<reference evidence="2" key="1">
    <citation type="journal article" date="2014" name="Int. J. Syst. Evol. Microbiol.">
        <title>Complete genome sequence of Corynebacterium casei LMG S-19264T (=DSM 44701T), isolated from a smear-ripened cheese.</title>
        <authorList>
            <consortium name="US DOE Joint Genome Institute (JGI-PGF)"/>
            <person name="Walter F."/>
            <person name="Albersmeier A."/>
            <person name="Kalinowski J."/>
            <person name="Ruckert C."/>
        </authorList>
    </citation>
    <scope>NUCLEOTIDE SEQUENCE</scope>
    <source>
        <strain evidence="2">JCM 31311</strain>
    </source>
</reference>
<dbReference type="EMBL" id="BMQL01000062">
    <property type="protein sequence ID" value="GGR34046.1"/>
    <property type="molecule type" value="Genomic_DNA"/>
</dbReference>
<gene>
    <name evidence="2" type="ORF">GCM10008957_50310</name>
</gene>
<feature type="region of interest" description="Disordered" evidence="1">
    <location>
        <begin position="364"/>
        <end position="427"/>
    </location>
</feature>
<evidence type="ECO:0000256" key="1">
    <source>
        <dbReference type="SAM" id="MobiDB-lite"/>
    </source>
</evidence>
<feature type="region of interest" description="Disordered" evidence="1">
    <location>
        <begin position="33"/>
        <end position="58"/>
    </location>
</feature>
<dbReference type="Proteomes" id="UP000603865">
    <property type="component" value="Unassembled WGS sequence"/>
</dbReference>
<evidence type="ECO:0000313" key="2">
    <source>
        <dbReference type="EMBL" id="GGR34046.1"/>
    </source>
</evidence>
<proteinExistence type="predicted"/>
<sequence>MAELKDTLSLDVSQYLKQLDAVDKKIDSLYRTRSAPALPPMPSLPTTPTSRGGQSAAQKELTELTNLLKVAQNELKQFGAAASPAQLNGYAQQLASLTTRAQALGPGLATGSNEARRLSGVLLGLEGTSQQVSAALLRLSATPATVKINAPNTAGITAQLAGVTRSADQNARALQSLLNQVTTLGGPLGSMVNQLLSVASGFQGMTAAELAAVGPATVLTATVLAMGAALASSLHEAISFEAALSQLRGITGLSKGDIGDLGDEFQKLATQLPFTSVQLAEIGRNAALAGVHGKEELGQFVEIGAQLGVLLRDVDGHAEDLTGTMRELAKFINAAGISGDKFIPALRISSSELITLKTRIGGTVPPCNSTPASQRMRRNSRTSLSIPRRPDTCPMIPTAAATSPAPTVSSRPPSASRPARMPRRGTRHCGLGISAWVRHQRRA</sequence>
<evidence type="ECO:0008006" key="4">
    <source>
        <dbReference type="Google" id="ProtNLM"/>
    </source>
</evidence>
<dbReference type="AlphaFoldDB" id="A0A918CP83"/>
<organism evidence="2 3">
    <name type="scientific">Deinococcus ruber</name>
    <dbReference type="NCBI Taxonomy" id="1848197"/>
    <lineage>
        <taxon>Bacteria</taxon>
        <taxon>Thermotogati</taxon>
        <taxon>Deinococcota</taxon>
        <taxon>Deinococci</taxon>
        <taxon>Deinococcales</taxon>
        <taxon>Deinococcaceae</taxon>
        <taxon>Deinococcus</taxon>
    </lineage>
</organism>
<reference evidence="2" key="2">
    <citation type="submission" date="2020-09" db="EMBL/GenBank/DDBJ databases">
        <authorList>
            <person name="Sun Q."/>
            <person name="Ohkuma M."/>
        </authorList>
    </citation>
    <scope>NUCLEOTIDE SEQUENCE</scope>
    <source>
        <strain evidence="2">JCM 31311</strain>
    </source>
</reference>
<keyword evidence="3" id="KW-1185">Reference proteome</keyword>
<accession>A0A918CP83</accession>
<evidence type="ECO:0000313" key="3">
    <source>
        <dbReference type="Proteomes" id="UP000603865"/>
    </source>
</evidence>
<protein>
    <recommendedName>
        <fullName evidence="4">Phage tail tape measure protein domain-containing protein</fullName>
    </recommendedName>
</protein>
<name>A0A918CP83_9DEIO</name>
<feature type="compositionally biased region" description="Low complexity" evidence="1">
    <location>
        <begin position="397"/>
        <end position="419"/>
    </location>
</feature>